<gene>
    <name evidence="4" type="ORF">EP073_12165</name>
</gene>
<dbReference type="GO" id="GO:0005829">
    <property type="term" value="C:cytosol"/>
    <property type="evidence" value="ECO:0007669"/>
    <property type="project" value="TreeGrafter"/>
</dbReference>
<keyword evidence="1" id="KW-0547">Nucleotide-binding</keyword>
<dbReference type="InterPro" id="IPR027417">
    <property type="entry name" value="P-loop_NTPase"/>
</dbReference>
<evidence type="ECO:0000259" key="3">
    <source>
        <dbReference type="Pfam" id="PF01656"/>
    </source>
</evidence>
<evidence type="ECO:0000313" key="5">
    <source>
        <dbReference type="Proteomes" id="UP000287502"/>
    </source>
</evidence>
<protein>
    <submittedName>
        <fullName evidence="4">MinD/ParA family protein</fullName>
    </submittedName>
</protein>
<dbReference type="Proteomes" id="UP000287502">
    <property type="component" value="Chromosome"/>
</dbReference>
<sequence length="294" mass="32755">MAEIVSVASGKGGVGKSFFSANIAMSLTAAGRRVLLVDADLGGANLHDFVGLKLPGTGLYNFLKESFRIGDIIQKSPAGVDFIGGTGDVLGMAHITNYEKLKILNRLKTLEYEYVVMDLGAGTSYNMIDFFNSADKKIMIMNSEPTSLENSYGFLKIALYRKVEQLLRKDYRFAEICKKIRSKSMNFPSLASIREAVREIDPAYVPKTEEIASSYKVGIILNMLKTKKELNVFYGFETVAKKYLSIDIEKIGFIPYDVKVSESIKLLKPFYTSLVSREVNSCIDDVRQQLLAKL</sequence>
<dbReference type="SUPFAM" id="SSF52540">
    <property type="entry name" value="P-loop containing nucleoside triphosphate hydrolases"/>
    <property type="match status" value="1"/>
</dbReference>
<name>A0A3R5V2R0_9BACT</name>
<accession>A0A3R5V2R0</accession>
<dbReference type="RefSeq" id="WP_128467436.1">
    <property type="nucleotide sequence ID" value="NZ_CP035108.1"/>
</dbReference>
<dbReference type="KEGG" id="gtl:EP073_12165"/>
<dbReference type="GO" id="GO:0009898">
    <property type="term" value="C:cytoplasmic side of plasma membrane"/>
    <property type="evidence" value="ECO:0007669"/>
    <property type="project" value="TreeGrafter"/>
</dbReference>
<evidence type="ECO:0000256" key="2">
    <source>
        <dbReference type="ARBA" id="ARBA00022840"/>
    </source>
</evidence>
<dbReference type="PANTHER" id="PTHR43384:SF4">
    <property type="entry name" value="CELLULOSE BIOSYNTHESIS PROTEIN BCSQ-RELATED"/>
    <property type="match status" value="1"/>
</dbReference>
<organism evidence="4 5">
    <name type="scientific">Geovibrio thiophilus</name>
    <dbReference type="NCBI Taxonomy" id="139438"/>
    <lineage>
        <taxon>Bacteria</taxon>
        <taxon>Pseudomonadati</taxon>
        <taxon>Deferribacterota</taxon>
        <taxon>Deferribacteres</taxon>
        <taxon>Deferribacterales</taxon>
        <taxon>Geovibrionaceae</taxon>
        <taxon>Geovibrio</taxon>
    </lineage>
</organism>
<reference evidence="4 5" key="1">
    <citation type="submission" date="2019-01" db="EMBL/GenBank/DDBJ databases">
        <title>Geovibrio thiophilus DSM 11263, complete genome.</title>
        <authorList>
            <person name="Spring S."/>
            <person name="Bunk B."/>
            <person name="Sproer C."/>
        </authorList>
    </citation>
    <scope>NUCLEOTIDE SEQUENCE [LARGE SCALE GENOMIC DNA]</scope>
    <source>
        <strain evidence="4 5">DSM 11263</strain>
    </source>
</reference>
<proteinExistence type="predicted"/>
<keyword evidence="5" id="KW-1185">Reference proteome</keyword>
<dbReference type="AlphaFoldDB" id="A0A3R5V2R0"/>
<dbReference type="Gene3D" id="3.40.50.300">
    <property type="entry name" value="P-loop containing nucleotide triphosphate hydrolases"/>
    <property type="match status" value="1"/>
</dbReference>
<feature type="domain" description="CobQ/CobB/MinD/ParA nucleotide binding" evidence="3">
    <location>
        <begin position="6"/>
        <end position="265"/>
    </location>
</feature>
<dbReference type="PANTHER" id="PTHR43384">
    <property type="entry name" value="SEPTUM SITE-DETERMINING PROTEIN MIND HOMOLOG, CHLOROPLASTIC-RELATED"/>
    <property type="match status" value="1"/>
</dbReference>
<evidence type="ECO:0000256" key="1">
    <source>
        <dbReference type="ARBA" id="ARBA00022741"/>
    </source>
</evidence>
<dbReference type="GO" id="GO:0005524">
    <property type="term" value="F:ATP binding"/>
    <property type="evidence" value="ECO:0007669"/>
    <property type="project" value="UniProtKB-KW"/>
</dbReference>
<dbReference type="EMBL" id="CP035108">
    <property type="protein sequence ID" value="QAR34131.1"/>
    <property type="molecule type" value="Genomic_DNA"/>
</dbReference>
<dbReference type="OrthoDB" id="9773088at2"/>
<dbReference type="InterPro" id="IPR002586">
    <property type="entry name" value="CobQ/CobB/MinD/ParA_Nub-bd_dom"/>
</dbReference>
<keyword evidence="2" id="KW-0067">ATP-binding</keyword>
<dbReference type="Pfam" id="PF01656">
    <property type="entry name" value="CbiA"/>
    <property type="match status" value="1"/>
</dbReference>
<dbReference type="GO" id="GO:0016887">
    <property type="term" value="F:ATP hydrolysis activity"/>
    <property type="evidence" value="ECO:0007669"/>
    <property type="project" value="TreeGrafter"/>
</dbReference>
<dbReference type="InterPro" id="IPR050625">
    <property type="entry name" value="ParA/MinD_ATPase"/>
</dbReference>
<evidence type="ECO:0000313" key="4">
    <source>
        <dbReference type="EMBL" id="QAR34131.1"/>
    </source>
</evidence>
<dbReference type="GO" id="GO:0051782">
    <property type="term" value="P:negative regulation of cell division"/>
    <property type="evidence" value="ECO:0007669"/>
    <property type="project" value="TreeGrafter"/>
</dbReference>